<dbReference type="Gene3D" id="1.10.530.10">
    <property type="match status" value="1"/>
</dbReference>
<dbReference type="AlphaFoldDB" id="A0A0G1YXF9"/>
<dbReference type="PATRIC" id="fig|1618672.3.peg.13"/>
<evidence type="ECO:0000256" key="1">
    <source>
        <dbReference type="SAM" id="Coils"/>
    </source>
</evidence>
<dbReference type="SUPFAM" id="SSF53955">
    <property type="entry name" value="Lysozyme-like"/>
    <property type="match status" value="1"/>
</dbReference>
<sequence length="434" mass="48451">MDSVRNAAIALAFACALALAALAFLPARSLAETVQERRARLEAQLAVIEQDIAEKRGVLSEKQRERTSLERDIAILDNQIAVAQKQIKHRDLTISKIRDDIGEKKVAITEVDRKATRSEQSLAQLIRRTREIDDTSLAELVLAGTLSDLFQDIDNFEMLQRDLDRSFDEMALLRSDLSARKQALEGKQSEEEQLRRIQVLEKQTIEKKEKEKQSILSVTKGEERAYQQLIAEREKQAATIRAALFDLRDSKAISFGAAYQYAAEASARTGVRPALILAILREESNLGENVGTGNWKTDMHPTRDQPVFAVLMAELGLDPDTMPVSRKPSYGWGGAMGPAQFIPSTWALYKDRIAKITSENPPNPWTARTAIFASALLMADNGADGGTRESERLAALRYFAGWANAKKAAYAFYGDDVMDFADEYQRNIDILEGR</sequence>
<dbReference type="InterPro" id="IPR023346">
    <property type="entry name" value="Lysozyme-like_dom_sf"/>
</dbReference>
<reference evidence="2 3" key="1">
    <citation type="journal article" date="2015" name="Nature">
        <title>rRNA introns, odd ribosomes, and small enigmatic genomes across a large radiation of phyla.</title>
        <authorList>
            <person name="Brown C.T."/>
            <person name="Hug L.A."/>
            <person name="Thomas B.C."/>
            <person name="Sharon I."/>
            <person name="Castelle C.J."/>
            <person name="Singh A."/>
            <person name="Wilkins M.J."/>
            <person name="Williams K.H."/>
            <person name="Banfield J.F."/>
        </authorList>
    </citation>
    <scope>NUCLEOTIDE SEQUENCE [LARGE SCALE GENOMIC DNA]</scope>
</reference>
<evidence type="ECO:0000313" key="2">
    <source>
        <dbReference type="EMBL" id="KKW47966.1"/>
    </source>
</evidence>
<name>A0A0G1YXF9_9BACT</name>
<evidence type="ECO:0000313" key="3">
    <source>
        <dbReference type="Proteomes" id="UP000034789"/>
    </source>
</evidence>
<feature type="coiled-coil region" evidence="1">
    <location>
        <begin position="31"/>
        <end position="86"/>
    </location>
</feature>
<keyword evidence="1" id="KW-0175">Coiled coil</keyword>
<proteinExistence type="predicted"/>
<protein>
    <submittedName>
        <fullName evidence="2">Peptidase M23</fullName>
    </submittedName>
</protein>
<organism evidence="2 3">
    <name type="scientific">Candidatus Kaiserbacteria bacterium GW2011_GWA2_58_9</name>
    <dbReference type="NCBI Taxonomy" id="1618672"/>
    <lineage>
        <taxon>Bacteria</taxon>
        <taxon>Candidatus Kaiseribacteriota</taxon>
    </lineage>
</organism>
<gene>
    <name evidence="2" type="ORF">UY98_C0001G0013</name>
</gene>
<dbReference type="EMBL" id="LCSD01000001">
    <property type="protein sequence ID" value="KKW47966.1"/>
    <property type="molecule type" value="Genomic_DNA"/>
</dbReference>
<comment type="caution">
    <text evidence="2">The sequence shown here is derived from an EMBL/GenBank/DDBJ whole genome shotgun (WGS) entry which is preliminary data.</text>
</comment>
<accession>A0A0G1YXF9</accession>
<dbReference type="Proteomes" id="UP000034789">
    <property type="component" value="Unassembled WGS sequence"/>
</dbReference>